<evidence type="ECO:0000313" key="2">
    <source>
        <dbReference type="Proteomes" id="UP000779507"/>
    </source>
</evidence>
<protein>
    <submittedName>
        <fullName evidence="1">Uncharacterized protein</fullName>
    </submittedName>
</protein>
<dbReference type="RefSeq" id="WP_173811286.1">
    <property type="nucleotide sequence ID" value="NZ_JABSNP010000017.1"/>
</dbReference>
<comment type="caution">
    <text evidence="1">The sequence shown here is derived from an EMBL/GenBank/DDBJ whole genome shotgun (WGS) entry which is preliminary data.</text>
</comment>
<organism evidence="1 2">
    <name type="scientific">Hymenobacter caeli</name>
    <dbReference type="NCBI Taxonomy" id="2735894"/>
    <lineage>
        <taxon>Bacteria</taxon>
        <taxon>Pseudomonadati</taxon>
        <taxon>Bacteroidota</taxon>
        <taxon>Cytophagia</taxon>
        <taxon>Cytophagales</taxon>
        <taxon>Hymenobacteraceae</taxon>
        <taxon>Hymenobacter</taxon>
    </lineage>
</organism>
<dbReference type="Proteomes" id="UP000779507">
    <property type="component" value="Unassembled WGS sequence"/>
</dbReference>
<reference evidence="1 2" key="1">
    <citation type="submission" date="2020-05" db="EMBL/GenBank/DDBJ databases">
        <title>Genomic Encyclopedia of Type Strains, Phase IV (KMG-V): Genome sequencing to study the core and pangenomes of soil and plant-associated prokaryotes.</title>
        <authorList>
            <person name="Whitman W."/>
        </authorList>
    </citation>
    <scope>NUCLEOTIDE SEQUENCE [LARGE SCALE GENOMIC DNA]</scope>
    <source>
        <strain evidence="1 2">9A</strain>
    </source>
</reference>
<name>A0ABX2FTK2_9BACT</name>
<keyword evidence="2" id="KW-1185">Reference proteome</keyword>
<sequence length="134" mass="14909">MKLKNLKSVGHNTAHSYLSTLGHIGGMYASTYLHRIALKSSLSAIEIDVLNATISELAPNDEVTDSLQGLRVQFLELLQKEGIPTKVAKTYKLFIKIIGNRIDVINIQCKPLLIDLNDKVYDCALITEKYPEPV</sequence>
<proteinExistence type="predicted"/>
<accession>A0ABX2FTK2</accession>
<dbReference type="EMBL" id="JABSNP010000017">
    <property type="protein sequence ID" value="NRT20520.1"/>
    <property type="molecule type" value="Genomic_DNA"/>
</dbReference>
<gene>
    <name evidence="1" type="ORF">HNP98_003363</name>
</gene>
<evidence type="ECO:0000313" key="1">
    <source>
        <dbReference type="EMBL" id="NRT20520.1"/>
    </source>
</evidence>